<dbReference type="EMBL" id="AP018203">
    <property type="protein sequence ID" value="BAY57581.1"/>
    <property type="molecule type" value="Genomic_DNA"/>
</dbReference>
<evidence type="ECO:0008006" key="3">
    <source>
        <dbReference type="Google" id="ProtNLM"/>
    </source>
</evidence>
<dbReference type="AlphaFoldDB" id="A0A1Z4JLH8"/>
<protein>
    <recommendedName>
        <fullName evidence="3">DUF2927 domain-containing protein</fullName>
    </recommendedName>
</protein>
<dbReference type="Pfam" id="PF11150">
    <property type="entry name" value="DUF2927"/>
    <property type="match status" value="1"/>
</dbReference>
<sequence length="267" mass="30102">MKSKVQLVSHSLILTGALTLGILAVGIGRSLSSFQKDDSTMGGGSISSNTANPMQISQAKTIRPTSGFNREQIDYFMEVAIGSEYNQESIPKIRKWSGNIRIQVLGKPTQADLRTLETVISELNTLANGAIRLQLVDRSPNIRMHFAPETQFRQLEPAYVPVNFGFFVTRWNHRGIINSANILITTTGVTQQERSHLIREELTQSLGLMRDSYRYANSMFYQPWTDITRFSEIDKALIRMLYMPELKPGMTKAEVLNVLNAFQARSR</sequence>
<evidence type="ECO:0000313" key="2">
    <source>
        <dbReference type="Proteomes" id="UP000217895"/>
    </source>
</evidence>
<name>A0A1Z4JLH8_LEPBY</name>
<accession>A0A1Z4JLH8</accession>
<gene>
    <name evidence="1" type="ORF">NIES2135_44510</name>
</gene>
<evidence type="ECO:0000313" key="1">
    <source>
        <dbReference type="EMBL" id="BAY57581.1"/>
    </source>
</evidence>
<dbReference type="Proteomes" id="UP000217895">
    <property type="component" value="Chromosome"/>
</dbReference>
<proteinExistence type="predicted"/>
<organism evidence="1 2">
    <name type="scientific">Leptolyngbya boryana NIES-2135</name>
    <dbReference type="NCBI Taxonomy" id="1973484"/>
    <lineage>
        <taxon>Bacteria</taxon>
        <taxon>Bacillati</taxon>
        <taxon>Cyanobacteriota</taxon>
        <taxon>Cyanophyceae</taxon>
        <taxon>Leptolyngbyales</taxon>
        <taxon>Leptolyngbyaceae</taxon>
        <taxon>Leptolyngbya group</taxon>
        <taxon>Leptolyngbya</taxon>
    </lineage>
</organism>
<reference evidence="1 2" key="1">
    <citation type="submission" date="2017-06" db="EMBL/GenBank/DDBJ databases">
        <title>Genome sequencing of cyanobaciteial culture collection at National Institute for Environmental Studies (NIES).</title>
        <authorList>
            <person name="Hirose Y."/>
            <person name="Shimura Y."/>
            <person name="Fujisawa T."/>
            <person name="Nakamura Y."/>
            <person name="Kawachi M."/>
        </authorList>
    </citation>
    <scope>NUCLEOTIDE SEQUENCE [LARGE SCALE GENOMIC DNA]</scope>
    <source>
        <strain evidence="1 2">NIES-2135</strain>
    </source>
</reference>
<dbReference type="InterPro" id="IPR021323">
    <property type="entry name" value="DUF2927"/>
</dbReference>
<keyword evidence="2" id="KW-1185">Reference proteome</keyword>